<feature type="compositionally biased region" description="Low complexity" evidence="8">
    <location>
        <begin position="654"/>
        <end position="667"/>
    </location>
</feature>
<dbReference type="AlphaFoldDB" id="A0A1M7NVH0"/>
<proteinExistence type="inferred from homology"/>
<feature type="region of interest" description="Disordered" evidence="8">
    <location>
        <begin position="1"/>
        <end position="33"/>
    </location>
</feature>
<dbReference type="InterPro" id="IPR003593">
    <property type="entry name" value="AAA+_ATPase"/>
</dbReference>
<evidence type="ECO:0000256" key="4">
    <source>
        <dbReference type="ARBA" id="ARBA00022475"/>
    </source>
</evidence>
<dbReference type="InterPro" id="IPR027417">
    <property type="entry name" value="P-loop_NTPase"/>
</dbReference>
<evidence type="ECO:0000256" key="6">
    <source>
        <dbReference type="ARBA" id="ARBA00022840"/>
    </source>
</evidence>
<dbReference type="PROSITE" id="PS00211">
    <property type="entry name" value="ABC_TRANSPORTER_1"/>
    <property type="match status" value="1"/>
</dbReference>
<protein>
    <submittedName>
        <fullName evidence="10">Peptide/nickel transport system ATP-binding protein</fullName>
    </submittedName>
</protein>
<keyword evidence="5" id="KW-0547">Nucleotide-binding</keyword>
<comment type="subcellular location">
    <subcellularLocation>
        <location evidence="1">Cell membrane</location>
        <topology evidence="1">Peripheral membrane protein</topology>
    </subcellularLocation>
</comment>
<dbReference type="SUPFAM" id="SSF52540">
    <property type="entry name" value="P-loop containing nucleoside triphosphate hydrolases"/>
    <property type="match status" value="2"/>
</dbReference>
<evidence type="ECO:0000256" key="7">
    <source>
        <dbReference type="ARBA" id="ARBA00023136"/>
    </source>
</evidence>
<gene>
    <name evidence="10" type="ORF">SAMN05216499_12010</name>
</gene>
<feature type="region of interest" description="Disordered" evidence="8">
    <location>
        <begin position="642"/>
        <end position="689"/>
    </location>
</feature>
<dbReference type="InterPro" id="IPR017871">
    <property type="entry name" value="ABC_transporter-like_CS"/>
</dbReference>
<dbReference type="InterPro" id="IPR003439">
    <property type="entry name" value="ABC_transporter-like_ATP-bd"/>
</dbReference>
<dbReference type="Gene3D" id="3.40.50.300">
    <property type="entry name" value="P-loop containing nucleotide triphosphate hydrolases"/>
    <property type="match status" value="2"/>
</dbReference>
<dbReference type="STRING" id="310782.SAMN05216499_12010"/>
<feature type="domain" description="ABC transporter" evidence="9">
    <location>
        <begin position="38"/>
        <end position="288"/>
    </location>
</feature>
<dbReference type="InterPro" id="IPR013563">
    <property type="entry name" value="Oligopep_ABC_C"/>
</dbReference>
<accession>A0A1M7NVH0</accession>
<dbReference type="OrthoDB" id="4008250at2"/>
<dbReference type="GO" id="GO:0005524">
    <property type="term" value="F:ATP binding"/>
    <property type="evidence" value="ECO:0007669"/>
    <property type="project" value="UniProtKB-KW"/>
</dbReference>
<organism evidence="10 11">
    <name type="scientific">Actinacidiphila paucisporea</name>
    <dbReference type="NCBI Taxonomy" id="310782"/>
    <lineage>
        <taxon>Bacteria</taxon>
        <taxon>Bacillati</taxon>
        <taxon>Actinomycetota</taxon>
        <taxon>Actinomycetes</taxon>
        <taxon>Kitasatosporales</taxon>
        <taxon>Streptomycetaceae</taxon>
        <taxon>Actinacidiphila</taxon>
    </lineage>
</organism>
<dbReference type="NCBIfam" id="NF007739">
    <property type="entry name" value="PRK10419.1"/>
    <property type="match status" value="2"/>
</dbReference>
<keyword evidence="11" id="KW-1185">Reference proteome</keyword>
<dbReference type="Pfam" id="PF08352">
    <property type="entry name" value="oligo_HPY"/>
    <property type="match status" value="2"/>
</dbReference>
<dbReference type="GO" id="GO:0005886">
    <property type="term" value="C:plasma membrane"/>
    <property type="evidence" value="ECO:0007669"/>
    <property type="project" value="UniProtKB-SubCell"/>
</dbReference>
<feature type="domain" description="ABC transporter" evidence="9">
    <location>
        <begin position="387"/>
        <end position="631"/>
    </location>
</feature>
<dbReference type="NCBIfam" id="TIGR01727">
    <property type="entry name" value="oligo_HPY"/>
    <property type="match status" value="1"/>
</dbReference>
<dbReference type="PROSITE" id="PS50893">
    <property type="entry name" value="ABC_TRANSPORTER_2"/>
    <property type="match status" value="2"/>
</dbReference>
<feature type="compositionally biased region" description="Pro residues" evidence="8">
    <location>
        <begin position="668"/>
        <end position="677"/>
    </location>
</feature>
<dbReference type="Pfam" id="PF00005">
    <property type="entry name" value="ABC_tran"/>
    <property type="match status" value="2"/>
</dbReference>
<dbReference type="CDD" id="cd03257">
    <property type="entry name" value="ABC_NikE_OppD_transporters"/>
    <property type="match status" value="2"/>
</dbReference>
<keyword evidence="4" id="KW-1003">Cell membrane</keyword>
<evidence type="ECO:0000256" key="8">
    <source>
        <dbReference type="SAM" id="MobiDB-lite"/>
    </source>
</evidence>
<comment type="similarity">
    <text evidence="2">Belongs to the ABC transporter superfamily.</text>
</comment>
<keyword evidence="3" id="KW-0813">Transport</keyword>
<dbReference type="EMBL" id="FRBI01000020">
    <property type="protein sequence ID" value="SHN08066.1"/>
    <property type="molecule type" value="Genomic_DNA"/>
</dbReference>
<dbReference type="GO" id="GO:0016887">
    <property type="term" value="F:ATP hydrolysis activity"/>
    <property type="evidence" value="ECO:0007669"/>
    <property type="project" value="InterPro"/>
</dbReference>
<reference evidence="10 11" key="1">
    <citation type="submission" date="2016-11" db="EMBL/GenBank/DDBJ databases">
        <authorList>
            <person name="Jaros S."/>
            <person name="Januszkiewicz K."/>
            <person name="Wedrychowicz H."/>
        </authorList>
    </citation>
    <scope>NUCLEOTIDE SEQUENCE [LARGE SCALE GENOMIC DNA]</scope>
    <source>
        <strain evidence="10 11">CGMCC 4.2025</strain>
    </source>
</reference>
<dbReference type="FunFam" id="3.40.50.300:FF:000016">
    <property type="entry name" value="Oligopeptide ABC transporter ATP-binding component"/>
    <property type="match status" value="1"/>
</dbReference>
<evidence type="ECO:0000256" key="3">
    <source>
        <dbReference type="ARBA" id="ARBA00022448"/>
    </source>
</evidence>
<dbReference type="InterPro" id="IPR050388">
    <property type="entry name" value="ABC_Ni/Peptide_Import"/>
</dbReference>
<dbReference type="NCBIfam" id="NF008453">
    <property type="entry name" value="PRK11308.1"/>
    <property type="match status" value="2"/>
</dbReference>
<evidence type="ECO:0000256" key="5">
    <source>
        <dbReference type="ARBA" id="ARBA00022741"/>
    </source>
</evidence>
<dbReference type="Proteomes" id="UP000184111">
    <property type="component" value="Unassembled WGS sequence"/>
</dbReference>
<dbReference type="SMART" id="SM00382">
    <property type="entry name" value="AAA"/>
    <property type="match status" value="2"/>
</dbReference>
<dbReference type="PANTHER" id="PTHR43297">
    <property type="entry name" value="OLIGOPEPTIDE TRANSPORT ATP-BINDING PROTEIN APPD"/>
    <property type="match status" value="1"/>
</dbReference>
<keyword evidence="7" id="KW-0472">Membrane</keyword>
<name>A0A1M7NVH0_9ACTN</name>
<evidence type="ECO:0000256" key="2">
    <source>
        <dbReference type="ARBA" id="ARBA00005417"/>
    </source>
</evidence>
<sequence length="689" mass="72588">MTKYPNGPQEHGSSSASPRDAQAERPQEPGARAVRPLVAVEDLRVSFRGARGVVVEAVRGVDLAIAPGECLAVVGESGSGKSVTARALVGLAGAGATVRAARLEADGRDLRGLDDRQWREIRGRRIGLMLQDALSSLDPVRTVGAEIAEALRVHRVVPRAEVGGRVVELLAQSRVPEPELRARQYPYQLSGGLRQRALIASAMAADPGVLIADEPTTALDVAVQAQILDLLAAKKAEGTAVLLISHDLAVVARLADRIAVMYRGVFVETGTAEQVLRAPSHPYTRQLLAAVPSAHAKGTRLSPWPGGRATAGGAWDGTGCAFADRCPLAVDLCREQQPPDVPAGGDAEAGAAGGEHRARCSRLDVPWPAPAAVAAGRGRGGDQRTVLEVSGVSKSFAGPDGVRRLAVDDVSFTLDAGETLGVLGESGSGKSTTAAVVLGLLEPDAGSVRVLGRPWSGRPESERRPVRSRVQLIHQDPLGSFDPRFTVERVISEALGTPGRRTVRRERARITELLRLVGLDPALAGRRPRQLSGGQRQRVAIARAIAPEPDIVVCDEPVSALDASVQAQILDLLADLQERLGMAMLFISHDLGVIHHTSDRVLVMRQGVVVESGRVEEVFLAPAHSYTRELLAALPRVDDPAAVPDKEVRTVSTAKAAAPAEPVAGDPPAGPTSPPPSTARTARKEAPLR</sequence>
<evidence type="ECO:0000313" key="11">
    <source>
        <dbReference type="Proteomes" id="UP000184111"/>
    </source>
</evidence>
<evidence type="ECO:0000259" key="9">
    <source>
        <dbReference type="PROSITE" id="PS50893"/>
    </source>
</evidence>
<dbReference type="GO" id="GO:0015833">
    <property type="term" value="P:peptide transport"/>
    <property type="evidence" value="ECO:0007669"/>
    <property type="project" value="InterPro"/>
</dbReference>
<keyword evidence="6 10" id="KW-0067">ATP-binding</keyword>
<evidence type="ECO:0000256" key="1">
    <source>
        <dbReference type="ARBA" id="ARBA00004202"/>
    </source>
</evidence>
<dbReference type="PANTHER" id="PTHR43297:SF2">
    <property type="entry name" value="DIPEPTIDE TRANSPORT ATP-BINDING PROTEIN DPPD"/>
    <property type="match status" value="1"/>
</dbReference>
<evidence type="ECO:0000313" key="10">
    <source>
        <dbReference type="EMBL" id="SHN08066.1"/>
    </source>
</evidence>